<dbReference type="GO" id="GO:0005886">
    <property type="term" value="C:plasma membrane"/>
    <property type="evidence" value="ECO:0007669"/>
    <property type="project" value="UniProtKB-SubCell"/>
</dbReference>
<dbReference type="Pfam" id="PF08352">
    <property type="entry name" value="oligo_HPY"/>
    <property type="match status" value="1"/>
</dbReference>
<evidence type="ECO:0000256" key="5">
    <source>
        <dbReference type="ARBA" id="ARBA00022840"/>
    </source>
</evidence>
<evidence type="ECO:0000256" key="8">
    <source>
        <dbReference type="ARBA" id="ARBA00023136"/>
    </source>
</evidence>
<gene>
    <name evidence="14" type="ORF">TEU_00355</name>
</gene>
<keyword evidence="15" id="KW-1185">Reference proteome</keyword>
<dbReference type="PROSITE" id="PS00211">
    <property type="entry name" value="ABC_TRANSPORTER_1"/>
    <property type="match status" value="1"/>
</dbReference>
<comment type="catalytic activity">
    <reaction evidence="12">
        <text>Ni(2+)(out) + ATP + H2O = Ni(2+)(in) + ADP + phosphate + H(+)</text>
        <dbReference type="Rhea" id="RHEA:15557"/>
        <dbReference type="ChEBI" id="CHEBI:15377"/>
        <dbReference type="ChEBI" id="CHEBI:15378"/>
        <dbReference type="ChEBI" id="CHEBI:30616"/>
        <dbReference type="ChEBI" id="CHEBI:43474"/>
        <dbReference type="ChEBI" id="CHEBI:49786"/>
        <dbReference type="ChEBI" id="CHEBI:456216"/>
        <dbReference type="EC" id="7.2.2.11"/>
    </reaction>
    <physiologicalReaction direction="left-to-right" evidence="12">
        <dbReference type="Rhea" id="RHEA:15558"/>
    </physiologicalReaction>
</comment>
<dbReference type="InterPro" id="IPR027417">
    <property type="entry name" value="P-loop_NTPase"/>
</dbReference>
<dbReference type="PANTHER" id="PTHR43297:SF13">
    <property type="entry name" value="NICKEL ABC TRANSPORTER, ATP-BINDING PROTEIN"/>
    <property type="match status" value="1"/>
</dbReference>
<keyword evidence="4" id="KW-0547">Nucleotide-binding</keyword>
<name>A0A097QR17_9EURY</name>
<organism evidence="14 15">
    <name type="scientific">Thermococcus eurythermalis</name>
    <dbReference type="NCBI Taxonomy" id="1505907"/>
    <lineage>
        <taxon>Archaea</taxon>
        <taxon>Methanobacteriati</taxon>
        <taxon>Methanobacteriota</taxon>
        <taxon>Thermococci</taxon>
        <taxon>Thermococcales</taxon>
        <taxon>Thermococcaceae</taxon>
        <taxon>Thermococcus</taxon>
    </lineage>
</organism>
<dbReference type="Gene3D" id="3.40.50.300">
    <property type="entry name" value="P-loop containing nucleotide triphosphate hydrolases"/>
    <property type="match status" value="1"/>
</dbReference>
<dbReference type="AlphaFoldDB" id="A0A097QR17"/>
<evidence type="ECO:0000313" key="15">
    <source>
        <dbReference type="Proteomes" id="UP000029980"/>
    </source>
</evidence>
<proteinExistence type="predicted"/>
<dbReference type="EMBL" id="CP008887">
    <property type="protein sequence ID" value="AIU68908.1"/>
    <property type="molecule type" value="Genomic_DNA"/>
</dbReference>
<feature type="domain" description="ABC transporter" evidence="13">
    <location>
        <begin position="8"/>
        <end position="262"/>
    </location>
</feature>
<evidence type="ECO:0000256" key="7">
    <source>
        <dbReference type="ARBA" id="ARBA00023065"/>
    </source>
</evidence>
<dbReference type="PANTHER" id="PTHR43297">
    <property type="entry name" value="OLIGOPEPTIDE TRANSPORT ATP-BINDING PROTEIN APPD"/>
    <property type="match status" value="1"/>
</dbReference>
<keyword evidence="5" id="KW-0067">ATP-binding</keyword>
<evidence type="ECO:0000256" key="2">
    <source>
        <dbReference type="ARBA" id="ARBA00022448"/>
    </source>
</evidence>
<dbReference type="HOGENOM" id="CLU_000604_1_23_2"/>
<dbReference type="GO" id="GO:0016887">
    <property type="term" value="F:ATP hydrolysis activity"/>
    <property type="evidence" value="ECO:0007669"/>
    <property type="project" value="InterPro"/>
</dbReference>
<keyword evidence="8" id="KW-0472">Membrane</keyword>
<dbReference type="CDD" id="cd03257">
    <property type="entry name" value="ABC_NikE_OppD_transporters"/>
    <property type="match status" value="1"/>
</dbReference>
<protein>
    <recommendedName>
        <fullName evidence="11">Nickel import system ATP-binding protein NikD</fullName>
        <ecNumber evidence="10">7.2.2.11</ecNumber>
    </recommendedName>
</protein>
<evidence type="ECO:0000256" key="10">
    <source>
        <dbReference type="ARBA" id="ARBA00039098"/>
    </source>
</evidence>
<evidence type="ECO:0000256" key="11">
    <source>
        <dbReference type="ARBA" id="ARBA00044143"/>
    </source>
</evidence>
<dbReference type="InterPro" id="IPR017871">
    <property type="entry name" value="ABC_transporter-like_CS"/>
</dbReference>
<dbReference type="GO" id="GO:0015413">
    <property type="term" value="F:ABC-type nickel transporter activity"/>
    <property type="evidence" value="ECO:0007669"/>
    <property type="project" value="UniProtKB-EC"/>
</dbReference>
<reference evidence="14 15" key="1">
    <citation type="journal article" date="2015" name="Int. J. Syst. Evol. Microbiol.">
        <title>Thermococcus eurythermalis sp. nov., a conditional piezophilic hyperthermophilic archaeon with a wide temperature range isolated from an oil-immersed chimney in the Guaymas Basin.</title>
        <authorList>
            <person name="Zhao W."/>
            <person name="Zeng X."/>
            <person name="Xiao X."/>
        </authorList>
    </citation>
    <scope>NUCLEOTIDE SEQUENCE [LARGE SCALE GENOMIC DNA]</scope>
    <source>
        <strain evidence="14 15">A501</strain>
    </source>
</reference>
<evidence type="ECO:0000256" key="4">
    <source>
        <dbReference type="ARBA" id="ARBA00022741"/>
    </source>
</evidence>
<evidence type="ECO:0000256" key="1">
    <source>
        <dbReference type="ARBA" id="ARBA00004202"/>
    </source>
</evidence>
<dbReference type="Proteomes" id="UP000029980">
    <property type="component" value="Chromosome"/>
</dbReference>
<evidence type="ECO:0000256" key="12">
    <source>
        <dbReference type="ARBA" id="ARBA00048610"/>
    </source>
</evidence>
<dbReference type="FunFam" id="3.40.50.300:FF:000016">
    <property type="entry name" value="Oligopeptide ABC transporter ATP-binding component"/>
    <property type="match status" value="1"/>
</dbReference>
<accession>A0A097QR17</accession>
<evidence type="ECO:0000313" key="14">
    <source>
        <dbReference type="EMBL" id="AIU68908.1"/>
    </source>
</evidence>
<keyword evidence="6" id="KW-1278">Translocase</keyword>
<dbReference type="InterPro" id="IPR050388">
    <property type="entry name" value="ABC_Ni/Peptide_Import"/>
</dbReference>
<dbReference type="PROSITE" id="PS50893">
    <property type="entry name" value="ABC_TRANSPORTER_2"/>
    <property type="match status" value="1"/>
</dbReference>
<sequence>MPEPILEVRGLTVHFYTYAGIVKAIEDVSFDVYRGETFALVGETGCGKSVTSRALTQLIESPGRIVKGKVLYHRDDGSTIDLLKLSEEEIRKIRGREIAYIFQDPHASLDPLYTVGYQIAEAMVVHGTVEGWKEGFRKAVDILRRVLIPDPENRVKNYPHELSGGMKQRVVIGIGVSNDPKILIADEPTTALDVTVQAQILDLMNKLKKEYNTTVILITHNMGVVAEMADRVAVMYAGKIVEIGSVDQIFKNPLHPYTKGLLRAVPNPLAKIERLEAIPGTVPNLITPPKGCRFHPRCPYATERCRSEVPKLKELEPGHFVACHLY</sequence>
<dbReference type="Pfam" id="PF00005">
    <property type="entry name" value="ABC_tran"/>
    <property type="match status" value="1"/>
</dbReference>
<dbReference type="GO" id="GO:0015833">
    <property type="term" value="P:peptide transport"/>
    <property type="evidence" value="ECO:0007669"/>
    <property type="project" value="InterPro"/>
</dbReference>
<keyword evidence="3" id="KW-1003">Cell membrane</keyword>
<dbReference type="STRING" id="1505907.TEU_00355"/>
<dbReference type="InterPro" id="IPR003593">
    <property type="entry name" value="AAA+_ATPase"/>
</dbReference>
<dbReference type="SMART" id="SM00382">
    <property type="entry name" value="AAA"/>
    <property type="match status" value="1"/>
</dbReference>
<comment type="subunit">
    <text evidence="9">The complex is composed of two ATP-binding proteins (NikD and NikE), two transmembrane proteins (NikB and NikC) and a solute-binding protein (NikA).</text>
</comment>
<evidence type="ECO:0000259" key="13">
    <source>
        <dbReference type="PROSITE" id="PS50893"/>
    </source>
</evidence>
<evidence type="ECO:0000256" key="6">
    <source>
        <dbReference type="ARBA" id="ARBA00022967"/>
    </source>
</evidence>
<dbReference type="RefSeq" id="WP_050001891.1">
    <property type="nucleotide sequence ID" value="NZ_CP008887.1"/>
</dbReference>
<dbReference type="NCBIfam" id="TIGR01727">
    <property type="entry name" value="oligo_HPY"/>
    <property type="match status" value="1"/>
</dbReference>
<dbReference type="SUPFAM" id="SSF52540">
    <property type="entry name" value="P-loop containing nucleoside triphosphate hydrolases"/>
    <property type="match status" value="1"/>
</dbReference>
<dbReference type="EC" id="7.2.2.11" evidence="10"/>
<dbReference type="InterPro" id="IPR013563">
    <property type="entry name" value="Oligopep_ABC_C"/>
</dbReference>
<comment type="subcellular location">
    <subcellularLocation>
        <location evidence="1">Cell membrane</location>
        <topology evidence="1">Peripheral membrane protein</topology>
    </subcellularLocation>
</comment>
<dbReference type="OrthoDB" id="18209at2157"/>
<dbReference type="GO" id="GO:0005524">
    <property type="term" value="F:ATP binding"/>
    <property type="evidence" value="ECO:0007669"/>
    <property type="project" value="UniProtKB-KW"/>
</dbReference>
<dbReference type="GeneID" id="25151881"/>
<dbReference type="InterPro" id="IPR003439">
    <property type="entry name" value="ABC_transporter-like_ATP-bd"/>
</dbReference>
<keyword evidence="2" id="KW-0813">Transport</keyword>
<keyword evidence="7" id="KW-0406">Ion transport</keyword>
<evidence type="ECO:0000256" key="3">
    <source>
        <dbReference type="ARBA" id="ARBA00022475"/>
    </source>
</evidence>
<evidence type="ECO:0000256" key="9">
    <source>
        <dbReference type="ARBA" id="ARBA00038669"/>
    </source>
</evidence>
<dbReference type="KEGG" id="teu:TEU_00355"/>